<dbReference type="EMBL" id="GL435519">
    <property type="protein sequence ID" value="EFN73320.1"/>
    <property type="molecule type" value="Genomic_DNA"/>
</dbReference>
<evidence type="ECO:0000313" key="1">
    <source>
        <dbReference type="EMBL" id="EFN73320.1"/>
    </source>
</evidence>
<gene>
    <name evidence="1" type="ORF">EAG_02559</name>
</gene>
<dbReference type="AlphaFoldDB" id="E1ZZR5"/>
<reference evidence="1 2" key="1">
    <citation type="journal article" date="2010" name="Science">
        <title>Genomic comparison of the ants Camponotus floridanus and Harpegnathos saltator.</title>
        <authorList>
            <person name="Bonasio R."/>
            <person name="Zhang G."/>
            <person name="Ye C."/>
            <person name="Mutti N.S."/>
            <person name="Fang X."/>
            <person name="Qin N."/>
            <person name="Donahue G."/>
            <person name="Yang P."/>
            <person name="Li Q."/>
            <person name="Li C."/>
            <person name="Zhang P."/>
            <person name="Huang Z."/>
            <person name="Berger S.L."/>
            <person name="Reinberg D."/>
            <person name="Wang J."/>
            <person name="Liebig J."/>
        </authorList>
    </citation>
    <scope>NUCLEOTIDE SEQUENCE [LARGE SCALE GENOMIC DNA]</scope>
    <source>
        <strain evidence="2">C129</strain>
    </source>
</reference>
<proteinExistence type="predicted"/>
<name>E1ZZR5_CAMFO</name>
<dbReference type="Proteomes" id="UP000000311">
    <property type="component" value="Unassembled WGS sequence"/>
</dbReference>
<evidence type="ECO:0000313" key="2">
    <source>
        <dbReference type="Proteomes" id="UP000000311"/>
    </source>
</evidence>
<accession>E1ZZR5</accession>
<sequence>MASFNLDEEGPVKPVGRGLSEATGVPGHIGNCCLHHRVASLPADKCRSLITLFMQYRETFGAGSRARTLRQARTTENLTCSCQKQVDVDADRLVPSIIELLRDEKSASRSFIPLDKIQDNTNWMSTHLNLIHHVFLGSKHPALVLPGCSKKNREHGQIRRSQLAPMFGKHLTIGGDWKKMFHDINEGSQLECARYAISLGSILTRNSHTLLVLDIEQGRSAVPARLADFSRDAQVVWHGYSFWEMIDSRIGGPIAHSIVDNRISVTHVPDTNHLVLASLVLLIRKFDHLVLASLVLLIRKFGLGNRVLREEFLREESCGLPNPRHSEQNAAAVTTSSSLRQESTADPFNLSFITEVIKTTAVASTDIHLMPHREGAGKTGCDPLITKATSRIMRGDGLKAFTRAKAFVGAKAIYISKTMFQCSTKRLVPYVHQMLLQRIPGNLYANDNPVSKITQ</sequence>
<organism evidence="2">
    <name type="scientific">Camponotus floridanus</name>
    <name type="common">Florida carpenter ant</name>
    <dbReference type="NCBI Taxonomy" id="104421"/>
    <lineage>
        <taxon>Eukaryota</taxon>
        <taxon>Metazoa</taxon>
        <taxon>Ecdysozoa</taxon>
        <taxon>Arthropoda</taxon>
        <taxon>Hexapoda</taxon>
        <taxon>Insecta</taxon>
        <taxon>Pterygota</taxon>
        <taxon>Neoptera</taxon>
        <taxon>Endopterygota</taxon>
        <taxon>Hymenoptera</taxon>
        <taxon>Apocrita</taxon>
        <taxon>Aculeata</taxon>
        <taxon>Formicoidea</taxon>
        <taxon>Formicidae</taxon>
        <taxon>Formicinae</taxon>
        <taxon>Camponotus</taxon>
    </lineage>
</organism>
<dbReference type="InParanoid" id="E1ZZR5"/>
<protein>
    <submittedName>
        <fullName evidence="1">Uncharacterized protein</fullName>
    </submittedName>
</protein>
<keyword evidence="2" id="KW-1185">Reference proteome</keyword>